<gene>
    <name evidence="4" type="ORF">Tci_049873</name>
</gene>
<dbReference type="PANTHER" id="PTHR37984:SF5">
    <property type="entry name" value="PROTEIN NYNRIN-LIKE"/>
    <property type="match status" value="1"/>
</dbReference>
<dbReference type="GO" id="GO:0003964">
    <property type="term" value="F:RNA-directed DNA polymerase activity"/>
    <property type="evidence" value="ECO:0007669"/>
    <property type="project" value="UniProtKB-KW"/>
</dbReference>
<dbReference type="InterPro" id="IPR043128">
    <property type="entry name" value="Rev_trsase/Diguanyl_cyclase"/>
</dbReference>
<feature type="compositionally biased region" description="Polar residues" evidence="2">
    <location>
        <begin position="907"/>
        <end position="917"/>
    </location>
</feature>
<feature type="compositionally biased region" description="Basic and acidic residues" evidence="2">
    <location>
        <begin position="205"/>
        <end position="238"/>
    </location>
</feature>
<dbReference type="InterPro" id="IPR041577">
    <property type="entry name" value="RT_RNaseH_2"/>
</dbReference>
<feature type="region of interest" description="Disordered" evidence="2">
    <location>
        <begin position="189"/>
        <end position="296"/>
    </location>
</feature>
<feature type="region of interest" description="Disordered" evidence="2">
    <location>
        <begin position="884"/>
        <end position="917"/>
    </location>
</feature>
<evidence type="ECO:0000259" key="3">
    <source>
        <dbReference type="Pfam" id="PF17919"/>
    </source>
</evidence>
<sequence>MIRSLKFLESSHSNVVHQVLECYSMKCLGLDVICGMLSLVYAAELQKSTGVATGSLHNAMPKFLGSLGIEFGFRQADSVYVVVPKEFERGMNGLKQQLLSTFVTEFYEEYYKDILPIIMDKVCRDRRKDVHTRLDFEEGPRERTREDSHHSSTRDRTTKPEILNVKCRLRYGDRHVLDRLGYRRQSAFDRLSKTYSPSTTKSRPRGIDSRDQPRGRSRPHRLDTSNEDCPKDRERFRGVGESYDDSFSHSYRDRNCSRHMNRRRDSESPLSNVSKSDSSDGRGPCQNFLGGSTGGTTIEDFMKRFKVETGRMKGAHECMRISGFMHGVNNPELTKRLNEHVPKTMEEMMITTTTFIRGEAAAGSKKKGHTSWKAHDQSKRQTSEKRYDFRGHSREGRGSNRFTPLTRTLKEILAAEAASSGTEGPLVIEVEMGGHIIHRMYVDEGSSTKILYEHCFNRIRPEIKNQMVSETTSLTGFSGETIWPLGQLRLLVTIGDADHSTRAWMNFMILRSLSPYNGIIGRPRIREIQAVPSTTHEILKFLDDNFKVALHPDFPDQIVAGGTLSEKGRTKLCSILKKNLDIFAWQPSDMTEVPRSVAEHRLNIREGYSPVWQKKKGQPPERAKAIQKEVQKLVEAGIIREVYYHDWLSNPVMRYRGNVPHVTKNQHEAQPKKCTFGVAEGVFLGYVVTPDGIKPCPDKKEAVLQLPSPRTIKEVQSLNGKLASLNRFLLKSAEKSLPLIKTLKKCIKKSDFHWTAEAEQAFKQLKQHLSELPLLVAPKPKKELIIYLSATYGAISAVLMTERGATQTPIYFISRPLQGPKLNYTPTKKLSVTSLCSQETSAVFPSAPYHGHYRSTHQANHVSSRRGRTAAKMKCHARRTQYHVPAKNVDQRTDPSGFSYRNAGRKPTSSSSGRNSTRAVDTLHGWLIMCGWERMLPKRKTDQVPGQSQKLGQRIHQFFDKPSTMKQKKKSRCPEQNRVNQLRALVQIGGKKAPHQGPIVRINGGNSLQAVVPYAVVKMCWTAPLGGIDIAGPFPEGPGRVEFLIVAMDYFTKWIEAKAVATITGGQVKKFVWNNIVCRFGLSGIKARLGEGNKNWAEEIPNVLWAHRTMIKSSHGDTHFSLTYRTEAVIPTEIGMPTYRTAAVDVVYNDDELRLNLDQLEERRERTAICEAEAKLKMTRYYNTRVRDVTFRSCDFVYRSNDASLAVTGGKLGPKWEGPYEVTEALGDEAYKLRSMDGTILPRTWNIANLKRCYL</sequence>
<dbReference type="InterPro" id="IPR050951">
    <property type="entry name" value="Retrovirus_Pol_polyprotein"/>
</dbReference>
<dbReference type="SUPFAM" id="SSF53098">
    <property type="entry name" value="Ribonuclease H-like"/>
    <property type="match status" value="1"/>
</dbReference>
<dbReference type="Gene3D" id="3.10.10.10">
    <property type="entry name" value="HIV Type 1 Reverse Transcriptase, subunit A, domain 1"/>
    <property type="match status" value="1"/>
</dbReference>
<dbReference type="InterPro" id="IPR043502">
    <property type="entry name" value="DNA/RNA_pol_sf"/>
</dbReference>
<proteinExistence type="predicted"/>
<name>A0A6L2MZR0_TANCI</name>
<evidence type="ECO:0000313" key="4">
    <source>
        <dbReference type="EMBL" id="GEU77895.1"/>
    </source>
</evidence>
<keyword evidence="4" id="KW-0808">Transferase</keyword>
<keyword evidence="1" id="KW-0511">Multifunctional enzyme</keyword>
<dbReference type="Gene3D" id="3.30.70.270">
    <property type="match status" value="1"/>
</dbReference>
<dbReference type="GO" id="GO:0003676">
    <property type="term" value="F:nucleic acid binding"/>
    <property type="evidence" value="ECO:0007669"/>
    <property type="project" value="InterPro"/>
</dbReference>
<dbReference type="InterPro" id="IPR036397">
    <property type="entry name" value="RNaseH_sf"/>
</dbReference>
<keyword evidence="4" id="KW-0548">Nucleotidyltransferase</keyword>
<keyword evidence="4" id="KW-0695">RNA-directed DNA polymerase</keyword>
<organism evidence="4">
    <name type="scientific">Tanacetum cinerariifolium</name>
    <name type="common">Dalmatian daisy</name>
    <name type="synonym">Chrysanthemum cinerariifolium</name>
    <dbReference type="NCBI Taxonomy" id="118510"/>
    <lineage>
        <taxon>Eukaryota</taxon>
        <taxon>Viridiplantae</taxon>
        <taxon>Streptophyta</taxon>
        <taxon>Embryophyta</taxon>
        <taxon>Tracheophyta</taxon>
        <taxon>Spermatophyta</taxon>
        <taxon>Magnoliopsida</taxon>
        <taxon>eudicotyledons</taxon>
        <taxon>Gunneridae</taxon>
        <taxon>Pentapetalae</taxon>
        <taxon>asterids</taxon>
        <taxon>campanulids</taxon>
        <taxon>Asterales</taxon>
        <taxon>Asteraceae</taxon>
        <taxon>Asteroideae</taxon>
        <taxon>Anthemideae</taxon>
        <taxon>Anthemidinae</taxon>
        <taxon>Tanacetum</taxon>
    </lineage>
</organism>
<feature type="region of interest" description="Disordered" evidence="2">
    <location>
        <begin position="138"/>
        <end position="159"/>
    </location>
</feature>
<comment type="caution">
    <text evidence="4">The sequence shown here is derived from an EMBL/GenBank/DDBJ whole genome shotgun (WGS) entry which is preliminary data.</text>
</comment>
<evidence type="ECO:0000256" key="1">
    <source>
        <dbReference type="ARBA" id="ARBA00023268"/>
    </source>
</evidence>
<dbReference type="Gene3D" id="3.30.420.10">
    <property type="entry name" value="Ribonuclease H-like superfamily/Ribonuclease H"/>
    <property type="match status" value="1"/>
</dbReference>
<dbReference type="EMBL" id="BKCJ010007564">
    <property type="protein sequence ID" value="GEU77895.1"/>
    <property type="molecule type" value="Genomic_DNA"/>
</dbReference>
<dbReference type="SUPFAM" id="SSF56672">
    <property type="entry name" value="DNA/RNA polymerases"/>
    <property type="match status" value="1"/>
</dbReference>
<reference evidence="4" key="1">
    <citation type="journal article" date="2019" name="Sci. Rep.">
        <title>Draft genome of Tanacetum cinerariifolium, the natural source of mosquito coil.</title>
        <authorList>
            <person name="Yamashiro T."/>
            <person name="Shiraishi A."/>
            <person name="Satake H."/>
            <person name="Nakayama K."/>
        </authorList>
    </citation>
    <scope>NUCLEOTIDE SEQUENCE</scope>
</reference>
<dbReference type="AlphaFoldDB" id="A0A6L2MZR0"/>
<feature type="domain" description="Reverse transcriptase/retrotransposon-derived protein RNase H-like" evidence="3">
    <location>
        <begin position="754"/>
        <end position="829"/>
    </location>
</feature>
<feature type="compositionally biased region" description="Basic and acidic residues" evidence="2">
    <location>
        <begin position="246"/>
        <end position="256"/>
    </location>
</feature>
<feature type="compositionally biased region" description="Basic and acidic residues" evidence="2">
    <location>
        <begin position="373"/>
        <end position="398"/>
    </location>
</feature>
<dbReference type="InterPro" id="IPR012337">
    <property type="entry name" value="RNaseH-like_sf"/>
</dbReference>
<protein>
    <submittedName>
        <fullName evidence="4">Reverse transcriptase domain-containing protein</fullName>
    </submittedName>
</protein>
<dbReference type="PANTHER" id="PTHR37984">
    <property type="entry name" value="PROTEIN CBG26694"/>
    <property type="match status" value="1"/>
</dbReference>
<dbReference type="Pfam" id="PF17919">
    <property type="entry name" value="RT_RNaseH_2"/>
    <property type="match status" value="1"/>
</dbReference>
<accession>A0A6L2MZR0</accession>
<evidence type="ECO:0000256" key="2">
    <source>
        <dbReference type="SAM" id="MobiDB-lite"/>
    </source>
</evidence>
<feature type="region of interest" description="Disordered" evidence="2">
    <location>
        <begin position="360"/>
        <end position="402"/>
    </location>
</feature>